<accession>A0ABU9T294</accession>
<comment type="caution">
    <text evidence="1">The sequence shown here is derived from an EMBL/GenBank/DDBJ whole genome shotgun (WGS) entry which is preliminary data.</text>
</comment>
<evidence type="ECO:0000313" key="1">
    <source>
        <dbReference type="EMBL" id="MEM5499874.1"/>
    </source>
</evidence>
<feature type="non-terminal residue" evidence="1">
    <location>
        <position position="1"/>
    </location>
</feature>
<evidence type="ECO:0000313" key="2">
    <source>
        <dbReference type="Proteomes" id="UP001461163"/>
    </source>
</evidence>
<keyword evidence="2" id="KW-1185">Reference proteome</keyword>
<sequence length="180" mass="20600">GQIYVGSPRSARYFSLRIFARYAGSYMPLWGSVLNKVLIVIFLSLIVPETHGAEEVSSQLSAFWKKLDLPEECEKKKSRNSLSSFAYFCTDENAHSGILRIQLVDYDYSEIINTFDEIQLEYDYLVSKIYVQNQLEIFELLYESGENLGSFFCDSHKCIYFSGSYKGLSTKLKAQLLNGT</sequence>
<dbReference type="RefSeq" id="WP_342882848.1">
    <property type="nucleotide sequence ID" value="NZ_JBBMQS010000021.1"/>
</dbReference>
<gene>
    <name evidence="1" type="ORF">WNY77_20870</name>
</gene>
<dbReference type="Proteomes" id="UP001461163">
    <property type="component" value="Unassembled WGS sequence"/>
</dbReference>
<proteinExistence type="predicted"/>
<name>A0ABU9T294_9ALTE</name>
<dbReference type="EMBL" id="JBBMQS010000021">
    <property type="protein sequence ID" value="MEM5499874.1"/>
    <property type="molecule type" value="Genomic_DNA"/>
</dbReference>
<protein>
    <submittedName>
        <fullName evidence="1">Uncharacterized protein</fullName>
    </submittedName>
</protein>
<organism evidence="1 2">
    <name type="scientific">Paraglaciecola mesophila</name>
    <dbReference type="NCBI Taxonomy" id="197222"/>
    <lineage>
        <taxon>Bacteria</taxon>
        <taxon>Pseudomonadati</taxon>
        <taxon>Pseudomonadota</taxon>
        <taxon>Gammaproteobacteria</taxon>
        <taxon>Alteromonadales</taxon>
        <taxon>Alteromonadaceae</taxon>
        <taxon>Paraglaciecola</taxon>
    </lineage>
</organism>
<reference evidence="1 2" key="1">
    <citation type="submission" date="2024-03" db="EMBL/GenBank/DDBJ databases">
        <title>Community enrichment and isolation of bacterial strains for fucoidan degradation.</title>
        <authorList>
            <person name="Sichert A."/>
        </authorList>
    </citation>
    <scope>NUCLEOTIDE SEQUENCE [LARGE SCALE GENOMIC DNA]</scope>
    <source>
        <strain evidence="1 2">AS12</strain>
    </source>
</reference>